<sequence length="199" mass="21620">MLKLAFHLGKAGSIRLAALPREAAIALGGAVADQPPSPRRLWIANAVILPLAWMVWFALHHYVLVMSASVNAWVVQPAPGLIAKGDLVSFDLVHPLAGPVPVRVTKRVMCVGGEKLLQIALPMDARHHNARSAYLCDGRLVGVSRAFGRNGQALAPYPWGDHPIPPGQAYLGSDHDDGFDSRYYGLIAIERLTRMERVL</sequence>
<dbReference type="Proteomes" id="UP000519023">
    <property type="component" value="Unassembled WGS sequence"/>
</dbReference>
<evidence type="ECO:0000256" key="1">
    <source>
        <dbReference type="SAM" id="Phobius"/>
    </source>
</evidence>
<accession>A0A7X9WYI2</accession>
<protein>
    <submittedName>
        <fullName evidence="2">Peptidase</fullName>
    </submittedName>
</protein>
<evidence type="ECO:0000313" key="2">
    <source>
        <dbReference type="EMBL" id="NML12216.1"/>
    </source>
</evidence>
<name>A0A7X9WYI2_9SPHN</name>
<organism evidence="2 3">
    <name type="scientific">Sphingobium psychrophilum</name>
    <dbReference type="NCBI Taxonomy" id="2728834"/>
    <lineage>
        <taxon>Bacteria</taxon>
        <taxon>Pseudomonadati</taxon>
        <taxon>Pseudomonadota</taxon>
        <taxon>Alphaproteobacteria</taxon>
        <taxon>Sphingomonadales</taxon>
        <taxon>Sphingomonadaceae</taxon>
        <taxon>Sphingobium</taxon>
    </lineage>
</organism>
<dbReference type="RefSeq" id="WP_169574609.1">
    <property type="nucleotide sequence ID" value="NZ_JABBFV010000017.1"/>
</dbReference>
<keyword evidence="1" id="KW-1133">Transmembrane helix</keyword>
<keyword evidence="3" id="KW-1185">Reference proteome</keyword>
<dbReference type="InterPro" id="IPR036286">
    <property type="entry name" value="LexA/Signal_pep-like_sf"/>
</dbReference>
<keyword evidence="1" id="KW-0472">Membrane</keyword>
<keyword evidence="1" id="KW-0812">Transmembrane</keyword>
<dbReference type="EMBL" id="JABBFV010000017">
    <property type="protein sequence ID" value="NML12216.1"/>
    <property type="molecule type" value="Genomic_DNA"/>
</dbReference>
<dbReference type="AlphaFoldDB" id="A0A7X9WYI2"/>
<comment type="caution">
    <text evidence="2">The sequence shown here is derived from an EMBL/GenBank/DDBJ whole genome shotgun (WGS) entry which is preliminary data.</text>
</comment>
<gene>
    <name evidence="2" type="ORF">HHL08_19070</name>
</gene>
<evidence type="ECO:0000313" key="3">
    <source>
        <dbReference type="Proteomes" id="UP000519023"/>
    </source>
</evidence>
<feature type="transmembrane region" description="Helical" evidence="1">
    <location>
        <begin position="41"/>
        <end position="59"/>
    </location>
</feature>
<dbReference type="SUPFAM" id="SSF51306">
    <property type="entry name" value="LexA/Signal peptidase"/>
    <property type="match status" value="1"/>
</dbReference>
<reference evidence="2 3" key="1">
    <citation type="submission" date="2020-04" db="EMBL/GenBank/DDBJ databases">
        <title>Sphingobium sp. AR-3-1 isolated from Arctic soil.</title>
        <authorList>
            <person name="Dahal R.H."/>
            <person name="Chaudhary D.K."/>
        </authorList>
    </citation>
    <scope>NUCLEOTIDE SEQUENCE [LARGE SCALE GENOMIC DNA]</scope>
    <source>
        <strain evidence="2 3">AR-3-1</strain>
    </source>
</reference>
<proteinExistence type="predicted"/>